<dbReference type="SUPFAM" id="SSF69065">
    <property type="entry name" value="RNase III domain-like"/>
    <property type="match status" value="1"/>
</dbReference>
<dbReference type="GO" id="GO:0003723">
    <property type="term" value="F:RNA binding"/>
    <property type="evidence" value="ECO:0007669"/>
    <property type="project" value="InterPro"/>
</dbReference>
<dbReference type="GO" id="GO:0004530">
    <property type="term" value="F:deoxyribonuclease I activity"/>
    <property type="evidence" value="ECO:0007669"/>
    <property type="project" value="TreeGrafter"/>
</dbReference>
<evidence type="ECO:0000313" key="4">
    <source>
        <dbReference type="Proteomes" id="UP001163046"/>
    </source>
</evidence>
<dbReference type="GO" id="GO:0005634">
    <property type="term" value="C:nucleus"/>
    <property type="evidence" value="ECO:0007669"/>
    <property type="project" value="TreeGrafter"/>
</dbReference>
<sequence>MSPPWFKTVENFINRVEDETDERKRNNSQTVTTDPFIIVSQEDGEGIEAPKVLGDIFESVAGAVFLDSGMDLTKIWGVYYRMMKPYIDHYSVNIPLNPIRRVFEKDVKAEFGKADVRPDGKIACTLRVYWGEFEGKGANIKIAKTTVAKLAMEALEQRTSPAE</sequence>
<reference evidence="3" key="1">
    <citation type="submission" date="2023-01" db="EMBL/GenBank/DDBJ databases">
        <title>Genome assembly of the deep-sea coral Lophelia pertusa.</title>
        <authorList>
            <person name="Herrera S."/>
            <person name="Cordes E."/>
        </authorList>
    </citation>
    <scope>NUCLEOTIDE SEQUENCE</scope>
    <source>
        <strain evidence="3">USNM1676648</strain>
        <tissue evidence="3">Polyp</tissue>
    </source>
</reference>
<feature type="domain" description="RNase III" evidence="2">
    <location>
        <begin position="46"/>
        <end position="69"/>
    </location>
</feature>
<evidence type="ECO:0000313" key="3">
    <source>
        <dbReference type="EMBL" id="KAJ7383943.1"/>
    </source>
</evidence>
<dbReference type="Gene3D" id="1.10.1520.10">
    <property type="entry name" value="Ribonuclease III domain"/>
    <property type="match status" value="1"/>
</dbReference>
<dbReference type="PROSITE" id="PS50142">
    <property type="entry name" value="RNASE_3_2"/>
    <property type="match status" value="1"/>
</dbReference>
<dbReference type="EMBL" id="MU825892">
    <property type="protein sequence ID" value="KAJ7383943.1"/>
    <property type="molecule type" value="Genomic_DNA"/>
</dbReference>
<dbReference type="InterPro" id="IPR044441">
    <property type="entry name" value="DICER_DSRM"/>
</dbReference>
<name>A0A9W9ZLJ2_9CNID</name>
<dbReference type="PANTHER" id="PTHR14950:SF37">
    <property type="entry name" value="ENDORIBONUCLEASE DICER"/>
    <property type="match status" value="1"/>
</dbReference>
<proteinExistence type="predicted"/>
<dbReference type="InterPro" id="IPR036389">
    <property type="entry name" value="RNase_III_sf"/>
</dbReference>
<dbReference type="InterPro" id="IPR000999">
    <property type="entry name" value="RNase_III_dom"/>
</dbReference>
<dbReference type="GO" id="GO:0004525">
    <property type="term" value="F:ribonuclease III activity"/>
    <property type="evidence" value="ECO:0007669"/>
    <property type="project" value="InterPro"/>
</dbReference>
<dbReference type="CDD" id="cd00593">
    <property type="entry name" value="RIBOc"/>
    <property type="match status" value="1"/>
</dbReference>
<dbReference type="PANTHER" id="PTHR14950">
    <property type="entry name" value="DICER-RELATED"/>
    <property type="match status" value="1"/>
</dbReference>
<keyword evidence="4" id="KW-1185">Reference proteome</keyword>
<dbReference type="Gene3D" id="3.30.160.20">
    <property type="match status" value="1"/>
</dbReference>
<dbReference type="GO" id="GO:0030422">
    <property type="term" value="P:siRNA processing"/>
    <property type="evidence" value="ECO:0007669"/>
    <property type="project" value="InterPro"/>
</dbReference>
<dbReference type="GO" id="GO:0031054">
    <property type="term" value="P:pre-miRNA processing"/>
    <property type="evidence" value="ECO:0007669"/>
    <property type="project" value="InterPro"/>
</dbReference>
<dbReference type="Pfam" id="PF20932">
    <property type="entry name" value="Dicer_dsRBD"/>
    <property type="match status" value="1"/>
</dbReference>
<evidence type="ECO:0000259" key="2">
    <source>
        <dbReference type="PROSITE" id="PS50142"/>
    </source>
</evidence>
<dbReference type="OrthoDB" id="2392202at2759"/>
<gene>
    <name evidence="3" type="ORF">OS493_024628</name>
</gene>
<comment type="caution">
    <text evidence="3">The sequence shown here is derived from an EMBL/GenBank/DDBJ whole genome shotgun (WGS) entry which is preliminary data.</text>
</comment>
<protein>
    <recommendedName>
        <fullName evidence="2">RNase III domain-containing protein</fullName>
    </recommendedName>
</protein>
<dbReference type="AlphaFoldDB" id="A0A9W9ZLJ2"/>
<dbReference type="GO" id="GO:0006309">
    <property type="term" value="P:apoptotic DNA fragmentation"/>
    <property type="evidence" value="ECO:0007669"/>
    <property type="project" value="TreeGrafter"/>
</dbReference>
<dbReference type="Proteomes" id="UP001163046">
    <property type="component" value="Unassembled WGS sequence"/>
</dbReference>
<accession>A0A9W9ZLJ2</accession>
<dbReference type="GO" id="GO:0005737">
    <property type="term" value="C:cytoplasm"/>
    <property type="evidence" value="ECO:0007669"/>
    <property type="project" value="TreeGrafter"/>
</dbReference>
<organism evidence="3 4">
    <name type="scientific">Desmophyllum pertusum</name>
    <dbReference type="NCBI Taxonomy" id="174260"/>
    <lineage>
        <taxon>Eukaryota</taxon>
        <taxon>Metazoa</taxon>
        <taxon>Cnidaria</taxon>
        <taxon>Anthozoa</taxon>
        <taxon>Hexacorallia</taxon>
        <taxon>Scleractinia</taxon>
        <taxon>Caryophylliina</taxon>
        <taxon>Caryophylliidae</taxon>
        <taxon>Desmophyllum</taxon>
    </lineage>
</organism>
<keyword evidence="1" id="KW-0378">Hydrolase</keyword>
<evidence type="ECO:0000256" key="1">
    <source>
        <dbReference type="ARBA" id="ARBA00022801"/>
    </source>
</evidence>